<reference evidence="5" key="1">
    <citation type="submission" date="2014-11" db="EMBL/GenBank/DDBJ databases">
        <authorList>
            <person name="Otto D Thomas"/>
            <person name="Naeem Raeece"/>
        </authorList>
    </citation>
    <scope>NUCLEOTIDE SEQUENCE</scope>
</reference>
<dbReference type="Gene3D" id="3.90.228.10">
    <property type="match status" value="1"/>
</dbReference>
<dbReference type="AlphaFoldDB" id="A0A0G4HN06"/>
<dbReference type="PhylomeDB" id="A0A0G4HN06"/>
<dbReference type="GO" id="GO:0003950">
    <property type="term" value="F:NAD+ poly-ADP-ribosyltransferase activity"/>
    <property type="evidence" value="ECO:0007669"/>
    <property type="project" value="UniProtKB-UniRule"/>
</dbReference>
<sequence>MIAVLLGPLGFILTFVLVLFRFTRFFLSSTIGLPFSLLWVCSLQSATALQGFSLPVSLSVVLLALCCTCWVISQLCAQSVVAQNAAHSKGKVPKRTANLQWIQNLASRLLSVLSAWISDVISGWMYLRGKRTQKKIGKDGDGQSKSREKGGKDAKREREKEAPPLWPPIPPPRDAIGARLELVDSSKWLPAVQTLLNDPLGSFGGRDQRVQGVYSTLRVEKVYRVINPAAWRKYCARREELHTEADAGGRVGVRTDMRPNAFVQSLGLHSRINEKLLFHGTKAQSVDKIVHNSLDFRVSQGAFGFGVYLAEFAAKSDQYCSPSSDGSFWQFLVRASLGAHLQVLKKPEPTRRRPDVRDASRGKTFDSVVVSLPMYRYREFVLYDGAQAYPEFVVKYKRV</sequence>
<dbReference type="InterPro" id="IPR051712">
    <property type="entry name" value="ARTD-AVP"/>
</dbReference>
<dbReference type="VEuPathDB" id="CryptoDB:Cvel_29463"/>
<keyword evidence="3" id="KW-1133">Transmembrane helix</keyword>
<keyword evidence="1" id="KW-0328">Glycosyltransferase</keyword>
<protein>
    <recommendedName>
        <fullName evidence="1">Poly [ADP-ribose] polymerase</fullName>
        <shortName evidence="1">PARP</shortName>
        <ecNumber evidence="1">2.4.2.-</ecNumber>
    </recommendedName>
</protein>
<evidence type="ECO:0000256" key="1">
    <source>
        <dbReference type="RuleBase" id="RU362114"/>
    </source>
</evidence>
<keyword evidence="3" id="KW-0812">Transmembrane</keyword>
<evidence type="ECO:0000313" key="5">
    <source>
        <dbReference type="EMBL" id="CEM45739.1"/>
    </source>
</evidence>
<feature type="domain" description="PARP catalytic" evidence="4">
    <location>
        <begin position="167"/>
        <end position="399"/>
    </location>
</feature>
<dbReference type="Pfam" id="PF00644">
    <property type="entry name" value="PARP"/>
    <property type="match status" value="1"/>
</dbReference>
<dbReference type="EMBL" id="CDMZ01003263">
    <property type="protein sequence ID" value="CEM45739.1"/>
    <property type="molecule type" value="Genomic_DNA"/>
</dbReference>
<keyword evidence="3" id="KW-0472">Membrane</keyword>
<dbReference type="GO" id="GO:1990404">
    <property type="term" value="F:NAD+-protein mono-ADP-ribosyltransferase activity"/>
    <property type="evidence" value="ECO:0007669"/>
    <property type="project" value="TreeGrafter"/>
</dbReference>
<feature type="region of interest" description="Disordered" evidence="2">
    <location>
        <begin position="134"/>
        <end position="172"/>
    </location>
</feature>
<keyword evidence="1" id="KW-0808">Transferase</keyword>
<feature type="transmembrane region" description="Helical" evidence="3">
    <location>
        <begin position="12"/>
        <end position="40"/>
    </location>
</feature>
<organism evidence="5">
    <name type="scientific">Chromera velia CCMP2878</name>
    <dbReference type="NCBI Taxonomy" id="1169474"/>
    <lineage>
        <taxon>Eukaryota</taxon>
        <taxon>Sar</taxon>
        <taxon>Alveolata</taxon>
        <taxon>Colpodellida</taxon>
        <taxon>Chromeraceae</taxon>
        <taxon>Chromera</taxon>
    </lineage>
</organism>
<evidence type="ECO:0000256" key="2">
    <source>
        <dbReference type="SAM" id="MobiDB-lite"/>
    </source>
</evidence>
<feature type="transmembrane region" description="Helical" evidence="3">
    <location>
        <begin position="105"/>
        <end position="127"/>
    </location>
</feature>
<gene>
    <name evidence="5" type="ORF">Cvel_29463</name>
</gene>
<dbReference type="PROSITE" id="PS51059">
    <property type="entry name" value="PARP_CATALYTIC"/>
    <property type="match status" value="1"/>
</dbReference>
<feature type="compositionally biased region" description="Basic and acidic residues" evidence="2">
    <location>
        <begin position="136"/>
        <end position="162"/>
    </location>
</feature>
<dbReference type="EC" id="2.4.2.-" evidence="1"/>
<dbReference type="PANTHER" id="PTHR45740">
    <property type="entry name" value="POLY [ADP-RIBOSE] POLYMERASE"/>
    <property type="match status" value="1"/>
</dbReference>
<dbReference type="SUPFAM" id="SSF56399">
    <property type="entry name" value="ADP-ribosylation"/>
    <property type="match status" value="1"/>
</dbReference>
<accession>A0A0G4HN06</accession>
<proteinExistence type="predicted"/>
<dbReference type="InterPro" id="IPR012317">
    <property type="entry name" value="Poly(ADP-ribose)pol_cat_dom"/>
</dbReference>
<name>A0A0G4HN06_9ALVE</name>
<feature type="transmembrane region" description="Helical" evidence="3">
    <location>
        <begin position="52"/>
        <end position="73"/>
    </location>
</feature>
<dbReference type="GO" id="GO:0005634">
    <property type="term" value="C:nucleus"/>
    <property type="evidence" value="ECO:0007669"/>
    <property type="project" value="TreeGrafter"/>
</dbReference>
<evidence type="ECO:0000256" key="3">
    <source>
        <dbReference type="SAM" id="Phobius"/>
    </source>
</evidence>
<keyword evidence="1" id="KW-0520">NAD</keyword>
<dbReference type="PANTHER" id="PTHR45740:SF2">
    <property type="entry name" value="POLY [ADP-RIBOSE] POLYMERASE"/>
    <property type="match status" value="1"/>
</dbReference>
<evidence type="ECO:0000259" key="4">
    <source>
        <dbReference type="PROSITE" id="PS51059"/>
    </source>
</evidence>